<evidence type="ECO:0000313" key="3">
    <source>
        <dbReference type="Proteomes" id="UP000186819"/>
    </source>
</evidence>
<accession>A0A1N6Q3W1</accession>
<protein>
    <submittedName>
        <fullName evidence="2">Uncharacterized protein</fullName>
    </submittedName>
</protein>
<evidence type="ECO:0000313" key="2">
    <source>
        <dbReference type="EMBL" id="SIQ11226.1"/>
    </source>
</evidence>
<proteinExistence type="predicted"/>
<organism evidence="2 3">
    <name type="scientific">Aromatoleum tolulyticum</name>
    <dbReference type="NCBI Taxonomy" id="34027"/>
    <lineage>
        <taxon>Bacteria</taxon>
        <taxon>Pseudomonadati</taxon>
        <taxon>Pseudomonadota</taxon>
        <taxon>Betaproteobacteria</taxon>
        <taxon>Rhodocyclales</taxon>
        <taxon>Rhodocyclaceae</taxon>
        <taxon>Aromatoleum</taxon>
    </lineage>
</organism>
<dbReference type="Proteomes" id="UP000186819">
    <property type="component" value="Unassembled WGS sequence"/>
</dbReference>
<dbReference type="STRING" id="34027.SAMN05421829_102331"/>
<feature type="region of interest" description="Disordered" evidence="1">
    <location>
        <begin position="80"/>
        <end position="101"/>
    </location>
</feature>
<name>A0A1N6Q3W1_9RHOO</name>
<dbReference type="EMBL" id="FTMD01000002">
    <property type="protein sequence ID" value="SIQ11226.1"/>
    <property type="molecule type" value="Genomic_DNA"/>
</dbReference>
<gene>
    <name evidence="2" type="ORF">SAMN05421829_102331</name>
</gene>
<evidence type="ECO:0000256" key="1">
    <source>
        <dbReference type="SAM" id="MobiDB-lite"/>
    </source>
</evidence>
<reference evidence="3" key="1">
    <citation type="submission" date="2017-01" db="EMBL/GenBank/DDBJ databases">
        <authorList>
            <person name="Varghese N."/>
            <person name="Submissions S."/>
        </authorList>
    </citation>
    <scope>NUCLEOTIDE SEQUENCE [LARGE SCALE GENOMIC DNA]</scope>
    <source>
        <strain evidence="3">ATCC 51758</strain>
    </source>
</reference>
<dbReference type="AlphaFoldDB" id="A0A1N6Q3W1"/>
<sequence>MTTRRRDRSNYGTVPERVARLLLEEPPADDAEALWMLIQHGSRLRALWAAYGAILLPIWARRHPGTRPRAWWRVEAPEARRRTDERLPQWPGPRGTHGAGEYESEAAYLDRLGLLQRGERARIPVEGWAPEVVAR</sequence>
<keyword evidence="3" id="KW-1185">Reference proteome</keyword>